<dbReference type="EMBL" id="JAUJYO010000014">
    <property type="protein sequence ID" value="KAK1297942.1"/>
    <property type="molecule type" value="Genomic_DNA"/>
</dbReference>
<dbReference type="PANTHER" id="PTHR46890">
    <property type="entry name" value="NON-LTR RETROLELEMENT REVERSE TRANSCRIPTASE-LIKE PROTEIN-RELATED"/>
    <property type="match status" value="1"/>
</dbReference>
<sequence>MWIDDPTFKDCVNNSWNKWTGPGTPQFVFYTKLKRLKHDLIAWNKNVFGSLSLRVSNAEKDLLNVENTLDNGLPIEPPTKLLDAKVKFHNALLAEESFWRQKSRISWLKEGERNTSFFHTSTKVRHATNRIHSLKIGPTITSDEKEIKDAILNHFVSSYEATHSPIDIKLLDVVPKIITPHDNALLLAIPSKAEIESITFSLKSSSAPGPDGFSGYFYHACWDIIQDDLVLAIQDFFRDRQILKAANTTFLALIPKCPHPNLVKDFRPISLCNLWYKIMSKIIARRMATLLDKLILPQQVAYVPGRSFLTTFAWPMNLLIG</sequence>
<dbReference type="AlphaFoldDB" id="A0AAV9D9L2"/>
<keyword evidence="2" id="KW-1185">Reference proteome</keyword>
<dbReference type="InterPro" id="IPR043502">
    <property type="entry name" value="DNA/RNA_pol_sf"/>
</dbReference>
<organism evidence="1 2">
    <name type="scientific">Acorus calamus</name>
    <name type="common">Sweet flag</name>
    <dbReference type="NCBI Taxonomy" id="4465"/>
    <lineage>
        <taxon>Eukaryota</taxon>
        <taxon>Viridiplantae</taxon>
        <taxon>Streptophyta</taxon>
        <taxon>Embryophyta</taxon>
        <taxon>Tracheophyta</taxon>
        <taxon>Spermatophyta</taxon>
        <taxon>Magnoliopsida</taxon>
        <taxon>Liliopsida</taxon>
        <taxon>Acoraceae</taxon>
        <taxon>Acorus</taxon>
    </lineage>
</organism>
<evidence type="ECO:0008006" key="3">
    <source>
        <dbReference type="Google" id="ProtNLM"/>
    </source>
</evidence>
<accession>A0AAV9D9L2</accession>
<dbReference type="PANTHER" id="PTHR46890:SF28">
    <property type="entry name" value="REVERSE TRANSCRIPTASE DOMAIN-CONTAINING PROTEIN"/>
    <property type="match status" value="1"/>
</dbReference>
<proteinExistence type="predicted"/>
<evidence type="ECO:0000313" key="1">
    <source>
        <dbReference type="EMBL" id="KAK1297942.1"/>
    </source>
</evidence>
<protein>
    <recommendedName>
        <fullName evidence="3">Reverse transcriptase domain-containing protein</fullName>
    </recommendedName>
</protein>
<comment type="caution">
    <text evidence="1">The sequence shown here is derived from an EMBL/GenBank/DDBJ whole genome shotgun (WGS) entry which is preliminary data.</text>
</comment>
<evidence type="ECO:0000313" key="2">
    <source>
        <dbReference type="Proteomes" id="UP001180020"/>
    </source>
</evidence>
<gene>
    <name evidence="1" type="ORF">QJS10_CPB14g01761</name>
</gene>
<dbReference type="Proteomes" id="UP001180020">
    <property type="component" value="Unassembled WGS sequence"/>
</dbReference>
<name>A0AAV9D9L2_ACOCL</name>
<dbReference type="InterPro" id="IPR052343">
    <property type="entry name" value="Retrotransposon-Effector_Assoc"/>
</dbReference>
<dbReference type="SUPFAM" id="SSF56672">
    <property type="entry name" value="DNA/RNA polymerases"/>
    <property type="match status" value="1"/>
</dbReference>
<reference evidence="1" key="1">
    <citation type="journal article" date="2023" name="Nat. Commun.">
        <title>Diploid and tetraploid genomes of Acorus and the evolution of monocots.</title>
        <authorList>
            <person name="Ma L."/>
            <person name="Liu K.W."/>
            <person name="Li Z."/>
            <person name="Hsiao Y.Y."/>
            <person name="Qi Y."/>
            <person name="Fu T."/>
            <person name="Tang G.D."/>
            <person name="Zhang D."/>
            <person name="Sun W.H."/>
            <person name="Liu D.K."/>
            <person name="Li Y."/>
            <person name="Chen G.Z."/>
            <person name="Liu X.D."/>
            <person name="Liao X.Y."/>
            <person name="Jiang Y.T."/>
            <person name="Yu X."/>
            <person name="Hao Y."/>
            <person name="Huang J."/>
            <person name="Zhao X.W."/>
            <person name="Ke S."/>
            <person name="Chen Y.Y."/>
            <person name="Wu W.L."/>
            <person name="Hsu J.L."/>
            <person name="Lin Y.F."/>
            <person name="Huang M.D."/>
            <person name="Li C.Y."/>
            <person name="Huang L."/>
            <person name="Wang Z.W."/>
            <person name="Zhao X."/>
            <person name="Zhong W.Y."/>
            <person name="Peng D.H."/>
            <person name="Ahmad S."/>
            <person name="Lan S."/>
            <person name="Zhang J.S."/>
            <person name="Tsai W.C."/>
            <person name="Van de Peer Y."/>
            <person name="Liu Z.J."/>
        </authorList>
    </citation>
    <scope>NUCLEOTIDE SEQUENCE</scope>
    <source>
        <strain evidence="1">CP</strain>
    </source>
</reference>
<reference evidence="1" key="2">
    <citation type="submission" date="2023-06" db="EMBL/GenBank/DDBJ databases">
        <authorList>
            <person name="Ma L."/>
            <person name="Liu K.-W."/>
            <person name="Li Z."/>
            <person name="Hsiao Y.-Y."/>
            <person name="Qi Y."/>
            <person name="Fu T."/>
            <person name="Tang G."/>
            <person name="Zhang D."/>
            <person name="Sun W.-H."/>
            <person name="Liu D.-K."/>
            <person name="Li Y."/>
            <person name="Chen G.-Z."/>
            <person name="Liu X.-D."/>
            <person name="Liao X.-Y."/>
            <person name="Jiang Y.-T."/>
            <person name="Yu X."/>
            <person name="Hao Y."/>
            <person name="Huang J."/>
            <person name="Zhao X.-W."/>
            <person name="Ke S."/>
            <person name="Chen Y.-Y."/>
            <person name="Wu W.-L."/>
            <person name="Hsu J.-L."/>
            <person name="Lin Y.-F."/>
            <person name="Huang M.-D."/>
            <person name="Li C.-Y."/>
            <person name="Huang L."/>
            <person name="Wang Z.-W."/>
            <person name="Zhao X."/>
            <person name="Zhong W.-Y."/>
            <person name="Peng D.-H."/>
            <person name="Ahmad S."/>
            <person name="Lan S."/>
            <person name="Zhang J.-S."/>
            <person name="Tsai W.-C."/>
            <person name="Van De Peer Y."/>
            <person name="Liu Z.-J."/>
        </authorList>
    </citation>
    <scope>NUCLEOTIDE SEQUENCE</scope>
    <source>
        <strain evidence="1">CP</strain>
        <tissue evidence="1">Leaves</tissue>
    </source>
</reference>